<evidence type="ECO:0008006" key="5">
    <source>
        <dbReference type="Google" id="ProtNLM"/>
    </source>
</evidence>
<comment type="caution">
    <text evidence="3">The sequence shown here is derived from an EMBL/GenBank/DDBJ whole genome shotgun (WGS) entry which is preliminary data.</text>
</comment>
<dbReference type="AlphaFoldDB" id="A0A0D7E1T4"/>
<feature type="compositionally biased region" description="Polar residues" evidence="1">
    <location>
        <begin position="255"/>
        <end position="264"/>
    </location>
</feature>
<evidence type="ECO:0000313" key="3">
    <source>
        <dbReference type="EMBL" id="KIZ33622.1"/>
    </source>
</evidence>
<dbReference type="InterPro" id="IPR011990">
    <property type="entry name" value="TPR-like_helical_dom_sf"/>
</dbReference>
<accession>A0A0D7E1T4</accession>
<dbReference type="Gene3D" id="1.25.40.10">
    <property type="entry name" value="Tetratricopeptide repeat domain"/>
    <property type="match status" value="2"/>
</dbReference>
<dbReference type="Proteomes" id="UP000032439">
    <property type="component" value="Unassembled WGS sequence"/>
</dbReference>
<evidence type="ECO:0000313" key="4">
    <source>
        <dbReference type="Proteomes" id="UP000032439"/>
    </source>
</evidence>
<dbReference type="Pfam" id="PF14559">
    <property type="entry name" value="TPR_19"/>
    <property type="match status" value="1"/>
</dbReference>
<sequence>MSLVNDMLRDLEARGAASGGQSPFLDMQAVDETAATRRQRSARLRRWLLPLIGVVLVAAASVALFERFAAQTPVVPEAPVDAAMTAAVPATQLLDILPQQDGDRFVLQLLLDRSISYQRTDEGGAISLRLPDVTLAGGPRNGRVESNGLSLSWRVEQQGDQVQVLLIGMTDRLDVRDRLEPVAGHAQLWLEVHMDGAPVTVPEDLDLPFAEPALDEASLPDWVTRTAPDANTVPAIAPDVQPVAEPAPAPVARSQVATTPTVQIGSHRPDPLAQARDALQQRNFPRAIELLQALHAAQPDNAEAARWLARAYLAAGQIEPLLAWLPAQLQSRPFDAELRMLLARGQLQSGDKQTALATLVQNAPALASDPGYHALLAALQQQVGDWAGSAAVYRQLVASQPQQAAWQLGLAIALEQIDQPARAARHYRLAAQGQGLDDNSRRFAAERAGVLGGAR</sequence>
<protein>
    <recommendedName>
        <fullName evidence="5">Tetratricopeptide repeat protein</fullName>
    </recommendedName>
</protein>
<name>A0A0D7E1T4_STUST</name>
<gene>
    <name evidence="3" type="ORF">LO50_20040</name>
</gene>
<dbReference type="SUPFAM" id="SSF48452">
    <property type="entry name" value="TPR-like"/>
    <property type="match status" value="1"/>
</dbReference>
<keyword evidence="2" id="KW-0472">Membrane</keyword>
<reference evidence="3 4" key="1">
    <citation type="submission" date="2014-11" db="EMBL/GenBank/DDBJ databases">
        <title>Genomics and ecophysiology of heterotrophic nitrogen fixing bacteria isolated from estuarine surface water.</title>
        <authorList>
            <person name="Bentzon-Tilia M."/>
            <person name="Severin I."/>
            <person name="Hansen L.H."/>
            <person name="Riemann L."/>
        </authorList>
    </citation>
    <scope>NUCLEOTIDE SEQUENCE [LARGE SCALE GENOMIC DNA]</scope>
    <source>
        <strain evidence="3 4">BAL361</strain>
    </source>
</reference>
<dbReference type="Pfam" id="PF13432">
    <property type="entry name" value="TPR_16"/>
    <property type="match status" value="1"/>
</dbReference>
<evidence type="ECO:0000256" key="2">
    <source>
        <dbReference type="SAM" id="Phobius"/>
    </source>
</evidence>
<feature type="region of interest" description="Disordered" evidence="1">
    <location>
        <begin position="246"/>
        <end position="269"/>
    </location>
</feature>
<keyword evidence="2" id="KW-0812">Transmembrane</keyword>
<keyword evidence="2" id="KW-1133">Transmembrane helix</keyword>
<proteinExistence type="predicted"/>
<evidence type="ECO:0000256" key="1">
    <source>
        <dbReference type="SAM" id="MobiDB-lite"/>
    </source>
</evidence>
<feature type="transmembrane region" description="Helical" evidence="2">
    <location>
        <begin position="47"/>
        <end position="65"/>
    </location>
</feature>
<organism evidence="3 4">
    <name type="scientific">Stutzerimonas stutzeri</name>
    <name type="common">Pseudomonas stutzeri</name>
    <dbReference type="NCBI Taxonomy" id="316"/>
    <lineage>
        <taxon>Bacteria</taxon>
        <taxon>Pseudomonadati</taxon>
        <taxon>Pseudomonadota</taxon>
        <taxon>Gammaproteobacteria</taxon>
        <taxon>Pseudomonadales</taxon>
        <taxon>Pseudomonadaceae</taxon>
        <taxon>Stutzerimonas</taxon>
    </lineage>
</organism>
<dbReference type="PATRIC" id="fig|316.110.peg.2296"/>
<dbReference type="EMBL" id="JXXD01000235">
    <property type="protein sequence ID" value="KIZ33622.1"/>
    <property type="molecule type" value="Genomic_DNA"/>
</dbReference>
<dbReference type="RefSeq" id="WP_014821222.1">
    <property type="nucleotide sequence ID" value="NZ_JXXD01000235.1"/>
</dbReference>